<dbReference type="AlphaFoldDB" id="A0AAV9QLZ1"/>
<reference evidence="15 16" key="1">
    <citation type="submission" date="2021-06" db="EMBL/GenBank/DDBJ databases">
        <authorList>
            <person name="Palmer J.M."/>
        </authorList>
    </citation>
    <scope>NUCLEOTIDE SEQUENCE [LARGE SCALE GENOMIC DNA]</scope>
    <source>
        <strain evidence="15 16">MEX-2019</strain>
        <tissue evidence="15">Muscle</tissue>
    </source>
</reference>
<dbReference type="Gene3D" id="3.40.50.300">
    <property type="entry name" value="P-loop containing nucleotide triphosphate hydrolases"/>
    <property type="match status" value="1"/>
</dbReference>
<sequence>MLVLQRCLTLTQFIRGRPSVSLLLRCYYSRYGSRSCVAFHRPTTRTRTGLLSSQDQRVFRHLLPAHPSFSRVVSSSPPAREDAVGNIQSTHYHLVYTCKVCSTRSMQRVSKVAYHKGVVIVTCPGCKNHHIIADNLSWFSDLEGKRNIEEILAAKGETVKRVEGSAALEIVVEESKLNHLDALLQQAPPPLTARSFAGTRPISFWQTITLRHNTCVRSDPDSFSSRENENTFRRSCLQAVSCCNTPPIFVSTAGLTAMEDLGVTDEAEKPRHRPFLIGVSGGTASGKSTVCAKIMELLGQHKVDHRQRKVAIISQDCFYNVLTPDQKAKALKGQYNFDHPEAFDNELMYKTLKDIAEGKAVEVPTYDFVTHSRLEDRITVYPADVVLFEGILVFYPQKVREMFHMKLFVDTDSDVRLSRRVLRDMNRGRDLEQILNQYTTFVKPAFEEFCLPTKKYADVIIPRGVDNMVAINLIVQHIQDILSGDICKWQRGNINGHGRGCKRGTFEQSDLQNGSSNPPTKRVLLEPSSRPH</sequence>
<comment type="function">
    <text evidence="10">Phosphorylates uridine and cytidine to uridine monophosphate and cytidine monophosphate. Does not phosphorylate deoxyribonucleosides or purine ribonucleosides. Can use ATP or GTP as a phosphate donor.</text>
</comment>
<comment type="catalytic activity">
    <reaction evidence="8 12">
        <text>cytidine + ATP = CMP + ADP + H(+)</text>
        <dbReference type="Rhea" id="RHEA:24674"/>
        <dbReference type="ChEBI" id="CHEBI:15378"/>
        <dbReference type="ChEBI" id="CHEBI:17562"/>
        <dbReference type="ChEBI" id="CHEBI:30616"/>
        <dbReference type="ChEBI" id="CHEBI:60377"/>
        <dbReference type="ChEBI" id="CHEBI:456216"/>
        <dbReference type="EC" id="2.7.1.48"/>
    </reaction>
</comment>
<evidence type="ECO:0000313" key="16">
    <source>
        <dbReference type="Proteomes" id="UP001311232"/>
    </source>
</evidence>
<dbReference type="CDD" id="cd02023">
    <property type="entry name" value="UMPK"/>
    <property type="match status" value="1"/>
</dbReference>
<comment type="pathway">
    <text evidence="2 12">Pyrimidine metabolism; CTP biosynthesis via salvage pathway; CTP from cytidine: step 1/3.</text>
</comment>
<evidence type="ECO:0000256" key="8">
    <source>
        <dbReference type="ARBA" id="ARBA00047436"/>
    </source>
</evidence>
<dbReference type="Proteomes" id="UP001311232">
    <property type="component" value="Unassembled WGS sequence"/>
</dbReference>
<keyword evidence="11" id="KW-0862">Zinc</keyword>
<dbReference type="NCBIfam" id="TIGR00235">
    <property type="entry name" value="udk"/>
    <property type="match status" value="1"/>
</dbReference>
<evidence type="ECO:0000259" key="14">
    <source>
        <dbReference type="PROSITE" id="PS51501"/>
    </source>
</evidence>
<evidence type="ECO:0000256" key="1">
    <source>
        <dbReference type="ARBA" id="ARBA00004690"/>
    </source>
</evidence>
<dbReference type="PROSITE" id="PS51501">
    <property type="entry name" value="ZF_DNL"/>
    <property type="match status" value="1"/>
</dbReference>
<keyword evidence="11" id="KW-0479">Metal-binding</keyword>
<dbReference type="GO" id="GO:0008270">
    <property type="term" value="F:zinc ion binding"/>
    <property type="evidence" value="ECO:0007669"/>
    <property type="project" value="UniProtKB-KW"/>
</dbReference>
<evidence type="ECO:0000256" key="3">
    <source>
        <dbReference type="ARBA" id="ARBA00005408"/>
    </source>
</evidence>
<dbReference type="EMBL" id="JAHHUM010003062">
    <property type="protein sequence ID" value="KAK5598516.1"/>
    <property type="molecule type" value="Genomic_DNA"/>
</dbReference>
<evidence type="ECO:0000256" key="2">
    <source>
        <dbReference type="ARBA" id="ARBA00004784"/>
    </source>
</evidence>
<evidence type="ECO:0000256" key="9">
    <source>
        <dbReference type="ARBA" id="ARBA00048909"/>
    </source>
</evidence>
<name>A0AAV9QLZ1_9TELE</name>
<organism evidence="15 16">
    <name type="scientific">Crenichthys baileyi</name>
    <name type="common">White River springfish</name>
    <dbReference type="NCBI Taxonomy" id="28760"/>
    <lineage>
        <taxon>Eukaryota</taxon>
        <taxon>Metazoa</taxon>
        <taxon>Chordata</taxon>
        <taxon>Craniata</taxon>
        <taxon>Vertebrata</taxon>
        <taxon>Euteleostomi</taxon>
        <taxon>Actinopterygii</taxon>
        <taxon>Neopterygii</taxon>
        <taxon>Teleostei</taxon>
        <taxon>Neoteleostei</taxon>
        <taxon>Acanthomorphata</taxon>
        <taxon>Ovalentaria</taxon>
        <taxon>Atherinomorphae</taxon>
        <taxon>Cyprinodontiformes</taxon>
        <taxon>Goodeidae</taxon>
        <taxon>Crenichthys</taxon>
    </lineage>
</organism>
<dbReference type="GO" id="GO:0005524">
    <property type="term" value="F:ATP binding"/>
    <property type="evidence" value="ECO:0007669"/>
    <property type="project" value="UniProtKB-KW"/>
</dbReference>
<evidence type="ECO:0000256" key="7">
    <source>
        <dbReference type="ARBA" id="ARBA00022840"/>
    </source>
</evidence>
<dbReference type="InterPro" id="IPR000764">
    <property type="entry name" value="Uridine_kinase-like"/>
</dbReference>
<accession>A0AAV9QLZ1</accession>
<dbReference type="InterPro" id="IPR007853">
    <property type="entry name" value="Znf_DNL-typ"/>
</dbReference>
<protein>
    <recommendedName>
        <fullName evidence="12">Uridine-cytidine kinase</fullName>
        <ecNumber evidence="12">2.7.1.48</ecNumber>
    </recommendedName>
</protein>
<comment type="similarity">
    <text evidence="3 12">Belongs to the uridine kinase family.</text>
</comment>
<feature type="domain" description="DNL-type" evidence="14">
    <location>
        <begin position="87"/>
        <end position="184"/>
    </location>
</feature>
<evidence type="ECO:0000313" key="15">
    <source>
        <dbReference type="EMBL" id="KAK5598516.1"/>
    </source>
</evidence>
<dbReference type="GO" id="GO:0004849">
    <property type="term" value="F:uridine kinase activity"/>
    <property type="evidence" value="ECO:0007669"/>
    <property type="project" value="UniProtKB-EC"/>
</dbReference>
<feature type="region of interest" description="Disordered" evidence="13">
    <location>
        <begin position="500"/>
        <end position="532"/>
    </location>
</feature>
<dbReference type="PRINTS" id="PR00988">
    <property type="entry name" value="URIDINKINASE"/>
</dbReference>
<keyword evidence="6 12" id="KW-0418">Kinase</keyword>
<proteinExistence type="inferred from homology"/>
<evidence type="ECO:0000256" key="11">
    <source>
        <dbReference type="PROSITE-ProRule" id="PRU00834"/>
    </source>
</evidence>
<evidence type="ECO:0000256" key="13">
    <source>
        <dbReference type="SAM" id="MobiDB-lite"/>
    </source>
</evidence>
<keyword evidence="4 12" id="KW-0808">Transferase</keyword>
<dbReference type="InterPro" id="IPR006083">
    <property type="entry name" value="PRK/URK"/>
</dbReference>
<dbReference type="EC" id="2.7.1.48" evidence="12"/>
<keyword evidence="5 12" id="KW-0547">Nucleotide-binding</keyword>
<keyword evidence="7 12" id="KW-0067">ATP-binding</keyword>
<evidence type="ECO:0000256" key="5">
    <source>
        <dbReference type="ARBA" id="ARBA00022741"/>
    </source>
</evidence>
<dbReference type="InterPro" id="IPR027417">
    <property type="entry name" value="P-loop_NTPase"/>
</dbReference>
<evidence type="ECO:0000256" key="12">
    <source>
        <dbReference type="RuleBase" id="RU003825"/>
    </source>
</evidence>
<keyword evidence="16" id="KW-1185">Reference proteome</keyword>
<gene>
    <name evidence="15" type="ORF">CRENBAI_009130</name>
</gene>
<evidence type="ECO:0000256" key="4">
    <source>
        <dbReference type="ARBA" id="ARBA00022679"/>
    </source>
</evidence>
<comment type="caution">
    <text evidence="15">The sequence shown here is derived from an EMBL/GenBank/DDBJ whole genome shotgun (WGS) entry which is preliminary data.</text>
</comment>
<feature type="compositionally biased region" description="Polar residues" evidence="13">
    <location>
        <begin position="506"/>
        <end position="519"/>
    </location>
</feature>
<dbReference type="NCBIfam" id="NF004018">
    <property type="entry name" value="PRK05480.1"/>
    <property type="match status" value="1"/>
</dbReference>
<dbReference type="Pfam" id="PF00485">
    <property type="entry name" value="PRK"/>
    <property type="match status" value="1"/>
</dbReference>
<keyword evidence="11" id="KW-0863">Zinc-finger</keyword>
<evidence type="ECO:0000256" key="10">
    <source>
        <dbReference type="ARBA" id="ARBA00058664"/>
    </source>
</evidence>
<dbReference type="FunFam" id="3.40.50.300:FF:000297">
    <property type="entry name" value="Uridine-cytidine kinase 2"/>
    <property type="match status" value="1"/>
</dbReference>
<comment type="pathway">
    <text evidence="1 12">Pyrimidine metabolism; UMP biosynthesis via salvage pathway; UMP from uridine: step 1/1.</text>
</comment>
<evidence type="ECO:0000256" key="6">
    <source>
        <dbReference type="ARBA" id="ARBA00022777"/>
    </source>
</evidence>
<comment type="catalytic activity">
    <reaction evidence="9 12">
        <text>uridine + ATP = UMP + ADP + H(+)</text>
        <dbReference type="Rhea" id="RHEA:16825"/>
        <dbReference type="ChEBI" id="CHEBI:15378"/>
        <dbReference type="ChEBI" id="CHEBI:16704"/>
        <dbReference type="ChEBI" id="CHEBI:30616"/>
        <dbReference type="ChEBI" id="CHEBI:57865"/>
        <dbReference type="ChEBI" id="CHEBI:456216"/>
        <dbReference type="EC" id="2.7.1.48"/>
    </reaction>
</comment>
<dbReference type="SUPFAM" id="SSF52540">
    <property type="entry name" value="P-loop containing nucleoside triphosphate hydrolases"/>
    <property type="match status" value="1"/>
</dbReference>
<dbReference type="PANTHER" id="PTHR10285">
    <property type="entry name" value="URIDINE KINASE"/>
    <property type="match status" value="1"/>
</dbReference>
<dbReference type="Pfam" id="PF05180">
    <property type="entry name" value="zf-DNL"/>
    <property type="match status" value="1"/>
</dbReference>